<keyword evidence="3" id="KW-1185">Reference proteome</keyword>
<evidence type="ECO:0000256" key="1">
    <source>
        <dbReference type="SAM" id="MobiDB-lite"/>
    </source>
</evidence>
<feature type="region of interest" description="Disordered" evidence="1">
    <location>
        <begin position="1"/>
        <end position="58"/>
    </location>
</feature>
<reference evidence="2" key="2">
    <citation type="submission" date="2023-04" db="EMBL/GenBank/DDBJ databases">
        <authorList>
            <person name="Bu L."/>
            <person name="Lu L."/>
            <person name="Laidemitt M.R."/>
            <person name="Zhang S.M."/>
            <person name="Mutuku M."/>
            <person name="Mkoji G."/>
            <person name="Steinauer M."/>
            <person name="Loker E.S."/>
        </authorList>
    </citation>
    <scope>NUCLEOTIDE SEQUENCE</scope>
    <source>
        <strain evidence="2">KasaAsao</strain>
        <tissue evidence="2">Whole Snail</tissue>
    </source>
</reference>
<accession>A0AAD8C0X2</accession>
<feature type="compositionally biased region" description="Polar residues" evidence="1">
    <location>
        <begin position="1"/>
        <end position="13"/>
    </location>
</feature>
<reference evidence="2" key="1">
    <citation type="journal article" date="2023" name="PLoS Negl. Trop. Dis.">
        <title>A genome sequence for Biomphalaria pfeifferi, the major vector snail for the human-infecting parasite Schistosoma mansoni.</title>
        <authorList>
            <person name="Bu L."/>
            <person name="Lu L."/>
            <person name="Laidemitt M.R."/>
            <person name="Zhang S.M."/>
            <person name="Mutuku M."/>
            <person name="Mkoji G."/>
            <person name="Steinauer M."/>
            <person name="Loker E.S."/>
        </authorList>
    </citation>
    <scope>NUCLEOTIDE SEQUENCE</scope>
    <source>
        <strain evidence="2">KasaAsao</strain>
    </source>
</reference>
<sequence>PGEAHNLSQTIKSLSGLAPTESQACVPNTREENTKERNSAKSAQPQQRQRRNDNKAHT</sequence>
<dbReference type="AlphaFoldDB" id="A0AAD8C0X2"/>
<evidence type="ECO:0000313" key="3">
    <source>
        <dbReference type="Proteomes" id="UP001233172"/>
    </source>
</evidence>
<protein>
    <submittedName>
        <fullName evidence="2">Zinc finger protein 99-like X3</fullName>
    </submittedName>
</protein>
<name>A0AAD8C0X2_BIOPF</name>
<feature type="non-terminal residue" evidence="2">
    <location>
        <position position="1"/>
    </location>
</feature>
<organism evidence="2 3">
    <name type="scientific">Biomphalaria pfeifferi</name>
    <name type="common">Bloodfluke planorb</name>
    <name type="synonym">Freshwater snail</name>
    <dbReference type="NCBI Taxonomy" id="112525"/>
    <lineage>
        <taxon>Eukaryota</taxon>
        <taxon>Metazoa</taxon>
        <taxon>Spiralia</taxon>
        <taxon>Lophotrochozoa</taxon>
        <taxon>Mollusca</taxon>
        <taxon>Gastropoda</taxon>
        <taxon>Heterobranchia</taxon>
        <taxon>Euthyneura</taxon>
        <taxon>Panpulmonata</taxon>
        <taxon>Hygrophila</taxon>
        <taxon>Lymnaeoidea</taxon>
        <taxon>Planorbidae</taxon>
        <taxon>Biomphalaria</taxon>
    </lineage>
</organism>
<proteinExistence type="predicted"/>
<gene>
    <name evidence="2" type="ORF">Bpfe_006395</name>
</gene>
<dbReference type="EMBL" id="JASAOG010000018">
    <property type="protein sequence ID" value="KAK0064210.1"/>
    <property type="molecule type" value="Genomic_DNA"/>
</dbReference>
<comment type="caution">
    <text evidence="2">The sequence shown here is derived from an EMBL/GenBank/DDBJ whole genome shotgun (WGS) entry which is preliminary data.</text>
</comment>
<dbReference type="Proteomes" id="UP001233172">
    <property type="component" value="Unassembled WGS sequence"/>
</dbReference>
<evidence type="ECO:0000313" key="2">
    <source>
        <dbReference type="EMBL" id="KAK0064210.1"/>
    </source>
</evidence>
<feature type="compositionally biased region" description="Basic and acidic residues" evidence="1">
    <location>
        <begin position="29"/>
        <end position="39"/>
    </location>
</feature>